<gene>
    <name evidence="1" type="ORF">TKK_012553</name>
</gene>
<keyword evidence="2" id="KW-1185">Reference proteome</keyword>
<accession>A0ABD2WIG6</accession>
<dbReference type="EMBL" id="JBJJXI010000101">
    <property type="protein sequence ID" value="KAL3392845.1"/>
    <property type="molecule type" value="Genomic_DNA"/>
</dbReference>
<dbReference type="PANTHER" id="PTHR15107:SF0">
    <property type="entry name" value="DNA ENDONUCLEASE ACTIVATOR CTP1 C-TERMINAL DOMAIN-CONTAINING PROTEIN"/>
    <property type="match status" value="1"/>
</dbReference>
<dbReference type="InterPro" id="IPR033316">
    <property type="entry name" value="RBBP8-like"/>
</dbReference>
<dbReference type="Proteomes" id="UP001627154">
    <property type="component" value="Unassembled WGS sequence"/>
</dbReference>
<evidence type="ECO:0000313" key="2">
    <source>
        <dbReference type="Proteomes" id="UP001627154"/>
    </source>
</evidence>
<dbReference type="PANTHER" id="PTHR15107">
    <property type="entry name" value="RETINOBLASTOMA BINDING PROTEIN 8"/>
    <property type="match status" value="1"/>
</dbReference>
<evidence type="ECO:0008006" key="3">
    <source>
        <dbReference type="Google" id="ProtNLM"/>
    </source>
</evidence>
<evidence type="ECO:0000313" key="1">
    <source>
        <dbReference type="EMBL" id="KAL3392845.1"/>
    </source>
</evidence>
<dbReference type="AlphaFoldDB" id="A0ABD2WIG6"/>
<name>A0ABD2WIG6_9HYME</name>
<protein>
    <recommendedName>
        <fullName evidence="3">DNA endonuclease activator Ctp1 C-terminal domain-containing protein</fullName>
    </recommendedName>
</protein>
<proteinExistence type="predicted"/>
<comment type="caution">
    <text evidence="1">The sequence shown here is derived from an EMBL/GenBank/DDBJ whole genome shotgun (WGS) entry which is preliminary data.</text>
</comment>
<sequence length="603" mass="69288">MDALQFELQPNLKFVSELKSDLKEKYLEQYGITKNYLSSFLSSLQKLYQEHQKILTDNLELRIINEKLRKRIEENEACNEIEILEKLHESSLEDNYRAPDYKKLFSTEIQSSNEKVNGNNNDKYNEQIIRDQSIEKIYEDAELMNEENNFDVMDICSTDFNSDIEENVKNDDVTPPVSKTNTPVKIKNSPIFSKKKKTGSKKNSSFVSNSSWDSKISFSESISDAFFDDLDANVNQLLHNMNQNNSTENEQSLLTEISSELKDETNKEVRKVVNNRSVSSTSYIENEKNKNLVLGISKISCGKSDYTNDGKKLKQATLGFLSKNNFPLTDVTKHAVENICEKTSMIFDREANSASSSLNYQQIQALGSKLIQEIEKHQSKVLDKEDDLIKASPTVNTKSKLRNKLFQLTKSDSQKISSRLNEQSKKDLMTERPILKSISLNKIIVSSTSGLNNNKRKGSFHLLENQNSILSKSKFEEKYSVQNKSDHEVEIVDLEKEIKCNAPPSKKILLNNFDVVSNEVEESLSYAYIEPPVRKKADRDKLLGWCCLQCANYYEKLDLTEEEKEQRKNECSRHRGKFKPHINTPESFWDVNFKEANTSSCDN</sequence>
<reference evidence="1 2" key="1">
    <citation type="journal article" date="2024" name="bioRxiv">
        <title>A reference genome for Trichogramma kaykai: A tiny desert-dwelling parasitoid wasp with competing sex-ratio distorters.</title>
        <authorList>
            <person name="Culotta J."/>
            <person name="Lindsey A.R."/>
        </authorList>
    </citation>
    <scope>NUCLEOTIDE SEQUENCE [LARGE SCALE GENOMIC DNA]</scope>
    <source>
        <strain evidence="1 2">KSX58</strain>
    </source>
</reference>
<organism evidence="1 2">
    <name type="scientific">Trichogramma kaykai</name>
    <dbReference type="NCBI Taxonomy" id="54128"/>
    <lineage>
        <taxon>Eukaryota</taxon>
        <taxon>Metazoa</taxon>
        <taxon>Ecdysozoa</taxon>
        <taxon>Arthropoda</taxon>
        <taxon>Hexapoda</taxon>
        <taxon>Insecta</taxon>
        <taxon>Pterygota</taxon>
        <taxon>Neoptera</taxon>
        <taxon>Endopterygota</taxon>
        <taxon>Hymenoptera</taxon>
        <taxon>Apocrita</taxon>
        <taxon>Proctotrupomorpha</taxon>
        <taxon>Chalcidoidea</taxon>
        <taxon>Trichogrammatidae</taxon>
        <taxon>Trichogramma</taxon>
    </lineage>
</organism>